<dbReference type="AlphaFoldDB" id="A0AAV4GW54"/>
<sequence length="139" mass="15312">MVNGHRVWAEVSPPAQCTAADHWSRQESGGVWWYVAGLASEPHAWTNHNHAQLLTVVRRFFTNVLIHTPNTFTPRNPSTCPGFRLNLVTVPPPPIVYCEGEDLTTDISFCLASTAANNLLNELPASCTHASRRATAIHT</sequence>
<keyword evidence="2" id="KW-1185">Reference proteome</keyword>
<accession>A0AAV4GW54</accession>
<evidence type="ECO:0000313" key="1">
    <source>
        <dbReference type="EMBL" id="GFR89531.1"/>
    </source>
</evidence>
<organism evidence="1 2">
    <name type="scientific">Elysia marginata</name>
    <dbReference type="NCBI Taxonomy" id="1093978"/>
    <lineage>
        <taxon>Eukaryota</taxon>
        <taxon>Metazoa</taxon>
        <taxon>Spiralia</taxon>
        <taxon>Lophotrochozoa</taxon>
        <taxon>Mollusca</taxon>
        <taxon>Gastropoda</taxon>
        <taxon>Heterobranchia</taxon>
        <taxon>Euthyneura</taxon>
        <taxon>Panpulmonata</taxon>
        <taxon>Sacoglossa</taxon>
        <taxon>Placobranchoidea</taxon>
        <taxon>Plakobranchidae</taxon>
        <taxon>Elysia</taxon>
    </lineage>
</organism>
<dbReference type="EMBL" id="BMAT01001629">
    <property type="protein sequence ID" value="GFR89531.1"/>
    <property type="molecule type" value="Genomic_DNA"/>
</dbReference>
<protein>
    <submittedName>
        <fullName evidence="1">Uncharacterized protein</fullName>
    </submittedName>
</protein>
<reference evidence="1 2" key="1">
    <citation type="journal article" date="2021" name="Elife">
        <title>Chloroplast acquisition without the gene transfer in kleptoplastic sea slugs, Plakobranchus ocellatus.</title>
        <authorList>
            <person name="Maeda T."/>
            <person name="Takahashi S."/>
            <person name="Yoshida T."/>
            <person name="Shimamura S."/>
            <person name="Takaki Y."/>
            <person name="Nagai Y."/>
            <person name="Toyoda A."/>
            <person name="Suzuki Y."/>
            <person name="Arimoto A."/>
            <person name="Ishii H."/>
            <person name="Satoh N."/>
            <person name="Nishiyama T."/>
            <person name="Hasebe M."/>
            <person name="Maruyama T."/>
            <person name="Minagawa J."/>
            <person name="Obokata J."/>
            <person name="Shigenobu S."/>
        </authorList>
    </citation>
    <scope>NUCLEOTIDE SEQUENCE [LARGE SCALE GENOMIC DNA]</scope>
</reference>
<dbReference type="Proteomes" id="UP000762676">
    <property type="component" value="Unassembled WGS sequence"/>
</dbReference>
<name>A0AAV4GW54_9GAST</name>
<evidence type="ECO:0000313" key="2">
    <source>
        <dbReference type="Proteomes" id="UP000762676"/>
    </source>
</evidence>
<proteinExistence type="predicted"/>
<gene>
    <name evidence="1" type="ORF">ElyMa_000796400</name>
</gene>
<comment type="caution">
    <text evidence="1">The sequence shown here is derived from an EMBL/GenBank/DDBJ whole genome shotgun (WGS) entry which is preliminary data.</text>
</comment>